<dbReference type="Proteomes" id="UP000008311">
    <property type="component" value="Unassembled WGS sequence"/>
</dbReference>
<dbReference type="InParanoid" id="B9SRP2"/>
<reference evidence="3" key="1">
    <citation type="journal article" date="2010" name="Nat. Biotechnol.">
        <title>Draft genome sequence of the oilseed species Ricinus communis.</title>
        <authorList>
            <person name="Chan A.P."/>
            <person name="Crabtree J."/>
            <person name="Zhao Q."/>
            <person name="Lorenzi H."/>
            <person name="Orvis J."/>
            <person name="Puiu D."/>
            <person name="Melake-Berhan A."/>
            <person name="Jones K.M."/>
            <person name="Redman J."/>
            <person name="Chen G."/>
            <person name="Cahoon E.B."/>
            <person name="Gedil M."/>
            <person name="Stanke M."/>
            <person name="Haas B.J."/>
            <person name="Wortman J.R."/>
            <person name="Fraser-Liggett C.M."/>
            <person name="Ravel J."/>
            <person name="Rabinowicz P.D."/>
        </authorList>
    </citation>
    <scope>NUCLEOTIDE SEQUENCE [LARGE SCALE GENOMIC DNA]</scope>
    <source>
        <strain evidence="3">cv. Hale</strain>
    </source>
</reference>
<dbReference type="EMBL" id="EQ974101">
    <property type="protein sequence ID" value="EEF33727.1"/>
    <property type="molecule type" value="Genomic_DNA"/>
</dbReference>
<evidence type="ECO:0000259" key="1">
    <source>
        <dbReference type="Pfam" id="PF14111"/>
    </source>
</evidence>
<dbReference type="InterPro" id="IPR025558">
    <property type="entry name" value="DUF4283"/>
</dbReference>
<dbReference type="Pfam" id="PF14111">
    <property type="entry name" value="DUF4283"/>
    <property type="match status" value="1"/>
</dbReference>
<feature type="domain" description="DUF4283" evidence="1">
    <location>
        <begin position="50"/>
        <end position="131"/>
    </location>
</feature>
<name>B9SRP2_RICCO</name>
<dbReference type="AlphaFoldDB" id="B9SRP2"/>
<protein>
    <recommendedName>
        <fullName evidence="1">DUF4283 domain-containing protein</fullName>
    </recommendedName>
</protein>
<proteinExistence type="predicted"/>
<gene>
    <name evidence="2" type="ORF">RCOM_0479560</name>
</gene>
<evidence type="ECO:0000313" key="3">
    <source>
        <dbReference type="Proteomes" id="UP000008311"/>
    </source>
</evidence>
<accession>B9SRP2</accession>
<evidence type="ECO:0000313" key="2">
    <source>
        <dbReference type="EMBL" id="EEF33727.1"/>
    </source>
</evidence>
<organism evidence="2 3">
    <name type="scientific">Ricinus communis</name>
    <name type="common">Castor bean</name>
    <dbReference type="NCBI Taxonomy" id="3988"/>
    <lineage>
        <taxon>Eukaryota</taxon>
        <taxon>Viridiplantae</taxon>
        <taxon>Streptophyta</taxon>
        <taxon>Embryophyta</taxon>
        <taxon>Tracheophyta</taxon>
        <taxon>Spermatophyta</taxon>
        <taxon>Magnoliopsida</taxon>
        <taxon>eudicotyledons</taxon>
        <taxon>Gunneridae</taxon>
        <taxon>Pentapetalae</taxon>
        <taxon>rosids</taxon>
        <taxon>fabids</taxon>
        <taxon>Malpighiales</taxon>
        <taxon>Euphorbiaceae</taxon>
        <taxon>Acalyphoideae</taxon>
        <taxon>Acalypheae</taxon>
        <taxon>Ricinus</taxon>
    </lineage>
</organism>
<sequence>MFYFSLCPHDSNSLTKHSLADLYSQVSLEDEELNGLDVGKGQNEPNTIDLRWSRVGHYLIDKPLNVNFMKQMMASIWQSGKGVYIRELSPNLFLFQLFYEMDIRRVLEGSPWLFNNHLLLIKRLAKDEQPTKIGHVDRFCDRLFNHPSGEVPRPYGSWMRVASRRQQSLIDE</sequence>
<keyword evidence="3" id="KW-1185">Reference proteome</keyword>